<protein>
    <submittedName>
        <fullName evidence="1">Uncharacterized protein</fullName>
    </submittedName>
</protein>
<name>A0AAD7WY60_9TELE</name>
<dbReference type="AlphaFoldDB" id="A0AAD7WY60"/>
<keyword evidence="2" id="KW-1185">Reference proteome</keyword>
<evidence type="ECO:0000313" key="1">
    <source>
        <dbReference type="EMBL" id="KAJ8412544.1"/>
    </source>
</evidence>
<proteinExistence type="predicted"/>
<dbReference type="EMBL" id="JAINUG010000019">
    <property type="protein sequence ID" value="KAJ8412544.1"/>
    <property type="molecule type" value="Genomic_DNA"/>
</dbReference>
<evidence type="ECO:0000313" key="2">
    <source>
        <dbReference type="Proteomes" id="UP001221898"/>
    </source>
</evidence>
<gene>
    <name evidence="1" type="ORF">AAFF_G00128800</name>
</gene>
<comment type="caution">
    <text evidence="1">The sequence shown here is derived from an EMBL/GenBank/DDBJ whole genome shotgun (WGS) entry which is preliminary data.</text>
</comment>
<organism evidence="1 2">
    <name type="scientific">Aldrovandia affinis</name>
    <dbReference type="NCBI Taxonomy" id="143900"/>
    <lineage>
        <taxon>Eukaryota</taxon>
        <taxon>Metazoa</taxon>
        <taxon>Chordata</taxon>
        <taxon>Craniata</taxon>
        <taxon>Vertebrata</taxon>
        <taxon>Euteleostomi</taxon>
        <taxon>Actinopterygii</taxon>
        <taxon>Neopterygii</taxon>
        <taxon>Teleostei</taxon>
        <taxon>Notacanthiformes</taxon>
        <taxon>Halosauridae</taxon>
        <taxon>Aldrovandia</taxon>
    </lineage>
</organism>
<reference evidence="1" key="1">
    <citation type="journal article" date="2023" name="Science">
        <title>Genome structures resolve the early diversification of teleost fishes.</title>
        <authorList>
            <person name="Parey E."/>
            <person name="Louis A."/>
            <person name="Montfort J."/>
            <person name="Bouchez O."/>
            <person name="Roques C."/>
            <person name="Iampietro C."/>
            <person name="Lluch J."/>
            <person name="Castinel A."/>
            <person name="Donnadieu C."/>
            <person name="Desvignes T."/>
            <person name="Floi Bucao C."/>
            <person name="Jouanno E."/>
            <person name="Wen M."/>
            <person name="Mejri S."/>
            <person name="Dirks R."/>
            <person name="Jansen H."/>
            <person name="Henkel C."/>
            <person name="Chen W.J."/>
            <person name="Zahm M."/>
            <person name="Cabau C."/>
            <person name="Klopp C."/>
            <person name="Thompson A.W."/>
            <person name="Robinson-Rechavi M."/>
            <person name="Braasch I."/>
            <person name="Lecointre G."/>
            <person name="Bobe J."/>
            <person name="Postlethwait J.H."/>
            <person name="Berthelot C."/>
            <person name="Roest Crollius H."/>
            <person name="Guiguen Y."/>
        </authorList>
    </citation>
    <scope>NUCLEOTIDE SEQUENCE</scope>
    <source>
        <strain evidence="1">NC1722</strain>
    </source>
</reference>
<accession>A0AAD7WY60</accession>
<sequence length="71" mass="8116">MLTEIKGFMDTRSKGTVLDSGGKPRVQDDAWQLLLSHTARKWQILQLIAHPGFIFSALRRPGMFRHRPGQD</sequence>
<dbReference type="Proteomes" id="UP001221898">
    <property type="component" value="Unassembled WGS sequence"/>
</dbReference>